<dbReference type="EMBL" id="JAUHHV010000001">
    <property type="protein sequence ID" value="KAK1439313.1"/>
    <property type="molecule type" value="Genomic_DNA"/>
</dbReference>
<proteinExistence type="predicted"/>
<protein>
    <submittedName>
        <fullName evidence="1">Uncharacterized protein</fullName>
    </submittedName>
</protein>
<dbReference type="AlphaFoldDB" id="A0AAD8LGU9"/>
<keyword evidence="2" id="KW-1185">Reference proteome</keyword>
<organism evidence="1 2">
    <name type="scientific">Tagetes erecta</name>
    <name type="common">African marigold</name>
    <dbReference type="NCBI Taxonomy" id="13708"/>
    <lineage>
        <taxon>Eukaryota</taxon>
        <taxon>Viridiplantae</taxon>
        <taxon>Streptophyta</taxon>
        <taxon>Embryophyta</taxon>
        <taxon>Tracheophyta</taxon>
        <taxon>Spermatophyta</taxon>
        <taxon>Magnoliopsida</taxon>
        <taxon>eudicotyledons</taxon>
        <taxon>Gunneridae</taxon>
        <taxon>Pentapetalae</taxon>
        <taxon>asterids</taxon>
        <taxon>campanulids</taxon>
        <taxon>Asterales</taxon>
        <taxon>Asteraceae</taxon>
        <taxon>Asteroideae</taxon>
        <taxon>Heliantheae alliance</taxon>
        <taxon>Tageteae</taxon>
        <taxon>Tagetes</taxon>
    </lineage>
</organism>
<name>A0AAD8LGU9_TARER</name>
<gene>
    <name evidence="1" type="ORF">QVD17_05129</name>
</gene>
<dbReference type="Proteomes" id="UP001229421">
    <property type="component" value="Unassembled WGS sequence"/>
</dbReference>
<comment type="caution">
    <text evidence="1">The sequence shown here is derived from an EMBL/GenBank/DDBJ whole genome shotgun (WGS) entry which is preliminary data.</text>
</comment>
<accession>A0AAD8LGU9</accession>
<evidence type="ECO:0000313" key="2">
    <source>
        <dbReference type="Proteomes" id="UP001229421"/>
    </source>
</evidence>
<evidence type="ECO:0000313" key="1">
    <source>
        <dbReference type="EMBL" id="KAK1439313.1"/>
    </source>
</evidence>
<sequence length="68" mass="7665">MAIPLVCMPHGRELTLKSIIVRSRDKNETFFYHTNTQQEILNKEPSTSSSLIFTSLPLLTLSLSSNTL</sequence>
<reference evidence="1" key="1">
    <citation type="journal article" date="2023" name="bioRxiv">
        <title>Improved chromosome-level genome assembly for marigold (Tagetes erecta).</title>
        <authorList>
            <person name="Jiang F."/>
            <person name="Yuan L."/>
            <person name="Wang S."/>
            <person name="Wang H."/>
            <person name="Xu D."/>
            <person name="Wang A."/>
            <person name="Fan W."/>
        </authorList>
    </citation>
    <scope>NUCLEOTIDE SEQUENCE</scope>
    <source>
        <strain evidence="1">WSJ</strain>
        <tissue evidence="1">Leaf</tissue>
    </source>
</reference>